<dbReference type="HAMAP" id="MF_00012">
    <property type="entry name" value="IlvD"/>
    <property type="match status" value="1"/>
</dbReference>
<dbReference type="Gene3D" id="3.50.30.80">
    <property type="entry name" value="IlvD/EDD C-terminal domain-like"/>
    <property type="match status" value="1"/>
</dbReference>
<dbReference type="InterPro" id="IPR056740">
    <property type="entry name" value="ILV_EDD_C"/>
</dbReference>
<feature type="active site" description="Proton acceptor" evidence="15">
    <location>
        <position position="473"/>
    </location>
</feature>
<dbReference type="InterPro" id="IPR004404">
    <property type="entry name" value="DihydroxyA_deHydtase"/>
</dbReference>
<dbReference type="PROSITE" id="PS00887">
    <property type="entry name" value="ILVD_EDD_2"/>
    <property type="match status" value="1"/>
</dbReference>
<evidence type="ECO:0000256" key="7">
    <source>
        <dbReference type="ARBA" id="ARBA00023004"/>
    </source>
</evidence>
<feature type="binding site" evidence="15">
    <location>
        <position position="447"/>
    </location>
    <ligand>
        <name>Mg(2+)</name>
        <dbReference type="ChEBI" id="CHEBI:18420"/>
    </ligand>
</feature>
<feature type="binding site" evidence="15">
    <location>
        <position position="51"/>
    </location>
    <ligand>
        <name>[2Fe-2S] cluster</name>
        <dbReference type="ChEBI" id="CHEBI:190135"/>
    </ligand>
</feature>
<dbReference type="SUPFAM" id="SSF52016">
    <property type="entry name" value="LeuD/IlvD-like"/>
    <property type="match status" value="1"/>
</dbReference>
<dbReference type="GO" id="GO:0004160">
    <property type="term" value="F:dihydroxy-acid dehydratase activity"/>
    <property type="evidence" value="ECO:0007669"/>
    <property type="project" value="UniProtKB-UniRule"/>
</dbReference>
<comment type="cofactor">
    <cofactor evidence="15">
        <name>[2Fe-2S] cluster</name>
        <dbReference type="ChEBI" id="CHEBI:190135"/>
    </cofactor>
    <text evidence="15">Binds 1 [2Fe-2S] cluster per subunit. This cluster acts as a Lewis acid cofactor.</text>
</comment>
<feature type="binding site" evidence="15">
    <location>
        <position position="83"/>
    </location>
    <ligand>
        <name>Mg(2+)</name>
        <dbReference type="ChEBI" id="CHEBI:18420"/>
    </ligand>
</feature>
<evidence type="ECO:0000256" key="3">
    <source>
        <dbReference type="ARBA" id="ARBA00022605"/>
    </source>
</evidence>
<dbReference type="AlphaFoldDB" id="A0A3L9YDW4"/>
<dbReference type="Proteomes" id="UP000271339">
    <property type="component" value="Unassembled WGS sequence"/>
</dbReference>
<gene>
    <name evidence="15" type="primary">ilvD</name>
    <name evidence="18" type="ORF">BXY75_3126</name>
</gene>
<dbReference type="PANTHER" id="PTHR21000:SF5">
    <property type="entry name" value="DIHYDROXY-ACID DEHYDRATASE, MITOCHONDRIAL"/>
    <property type="match status" value="1"/>
</dbReference>
<dbReference type="InterPro" id="IPR050165">
    <property type="entry name" value="DHAD_IlvD/Edd"/>
</dbReference>
<dbReference type="EC" id="4.2.1.9" evidence="14 15"/>
<reference evidence="18 19" key="1">
    <citation type="submission" date="2018-10" db="EMBL/GenBank/DDBJ databases">
        <title>Genomic Encyclopedia of Archaeal and Bacterial Type Strains, Phase II (KMG-II): from individual species to whole genera.</title>
        <authorList>
            <person name="Goeker M."/>
        </authorList>
    </citation>
    <scope>NUCLEOTIDE SEQUENCE [LARGE SCALE GENOMIC DNA]</scope>
    <source>
        <strain evidence="18 19">DSM 23424</strain>
    </source>
</reference>
<accession>A0A3L9YDW4</accession>
<dbReference type="RefSeq" id="WP_121908656.1">
    <property type="nucleotide sequence ID" value="NZ_REFC01000015.1"/>
</dbReference>
<dbReference type="GO" id="GO:0009099">
    <property type="term" value="P:L-valine biosynthetic process"/>
    <property type="evidence" value="ECO:0007669"/>
    <property type="project" value="UniProtKB-UniRule"/>
</dbReference>
<name>A0A3L9YDW4_9FLAO</name>
<comment type="function">
    <text evidence="15">Functions in the biosynthesis of branched-chain amino acids. Catalyzes the dehydration of (2R,3R)-2,3-dihydroxy-3-methylpentanoate (2,3-dihydroxy-3-methylvalerate) into 2-oxo-3-methylpentanoate (2-oxo-3-methylvalerate) and of (2R)-2,3-dihydroxy-3-methylbutanoate (2,3-dihydroxyisovalerate) into 2-oxo-3-methylbutanoate (2-oxoisovalerate), the penultimate precursor to L-isoleucine and L-valine, respectively.</text>
</comment>
<evidence type="ECO:0000256" key="12">
    <source>
        <dbReference type="ARBA" id="ARBA00029436"/>
    </source>
</evidence>
<dbReference type="GO" id="GO:0009097">
    <property type="term" value="P:isoleucine biosynthetic process"/>
    <property type="evidence" value="ECO:0007669"/>
    <property type="project" value="UniProtKB-UniRule"/>
</dbReference>
<comment type="similarity">
    <text evidence="2 15">Belongs to the IlvD/Edd family.</text>
</comment>
<keyword evidence="6 15" id="KW-0460">Magnesium</keyword>
<dbReference type="InterPro" id="IPR020558">
    <property type="entry name" value="DiOHA_6PGluconate_deHydtase_CS"/>
</dbReference>
<evidence type="ECO:0000256" key="5">
    <source>
        <dbReference type="ARBA" id="ARBA00022723"/>
    </source>
</evidence>
<evidence type="ECO:0000256" key="11">
    <source>
        <dbReference type="ARBA" id="ARBA00029304"/>
    </source>
</evidence>
<evidence type="ECO:0000256" key="15">
    <source>
        <dbReference type="HAMAP-Rule" id="MF_00012"/>
    </source>
</evidence>
<evidence type="ECO:0000256" key="8">
    <source>
        <dbReference type="ARBA" id="ARBA00023014"/>
    </source>
</evidence>
<comment type="pathway">
    <text evidence="12 15">Amino-acid biosynthesis; L-valine biosynthesis; L-valine from pyruvate: step 3/4.</text>
</comment>
<evidence type="ECO:0000256" key="13">
    <source>
        <dbReference type="ARBA" id="ARBA00029437"/>
    </source>
</evidence>
<feature type="binding site" evidence="15">
    <location>
        <position position="125"/>
    </location>
    <ligand>
        <name>Mg(2+)</name>
        <dbReference type="ChEBI" id="CHEBI:18420"/>
    </ligand>
</feature>
<dbReference type="NCBIfam" id="NF002068">
    <property type="entry name" value="PRK00911.1"/>
    <property type="match status" value="1"/>
</dbReference>
<keyword evidence="8 15" id="KW-0411">Iron-sulfur</keyword>
<dbReference type="FunFam" id="3.50.30.80:FF:000001">
    <property type="entry name" value="Dihydroxy-acid dehydratase"/>
    <property type="match status" value="1"/>
</dbReference>
<keyword evidence="7 15" id="KW-0408">Iron</keyword>
<dbReference type="InterPro" id="IPR037237">
    <property type="entry name" value="IlvD/EDD_N"/>
</dbReference>
<evidence type="ECO:0000256" key="10">
    <source>
        <dbReference type="ARBA" id="ARBA00023304"/>
    </source>
</evidence>
<evidence type="ECO:0000256" key="4">
    <source>
        <dbReference type="ARBA" id="ARBA00022714"/>
    </source>
</evidence>
<dbReference type="Pfam" id="PF24877">
    <property type="entry name" value="ILV_EDD_C"/>
    <property type="match status" value="1"/>
</dbReference>
<evidence type="ECO:0000256" key="6">
    <source>
        <dbReference type="ARBA" id="ARBA00022842"/>
    </source>
</evidence>
<dbReference type="SUPFAM" id="SSF143975">
    <property type="entry name" value="IlvD/EDD N-terminal domain-like"/>
    <property type="match status" value="1"/>
</dbReference>
<evidence type="ECO:0000313" key="19">
    <source>
        <dbReference type="Proteomes" id="UP000271339"/>
    </source>
</evidence>
<keyword evidence="19" id="KW-1185">Reference proteome</keyword>
<sequence>MKELNKYSKTVTQDPTQPAAQAMLHAIGLTTEDFYKPMIGIASTGYEGNPCNMHLNDLAKLVKKGTKNEDVIGLIFNTIGVSDGISMGTPGMRYSLPSRDLIADSMETVVQAMSYDGLITVVGCDKNMPGALMAMIRLNRPSILVYGGTIDSGCHNGQKLDVVSAFEAWGAKVAGTMTENEYQNIVEKACPGAGACGGMYTANTMASAIEALGMTLPFNASNPALSDAKQEESVKAGEAIRVLLEKDIKPSDIITRKSLENAIRLVTILGGSTNAVLHFLAIARAANIDFTLKDFQNISDNTPFLADLKPSGKYLMEDVHAVGGIPAVLKYLLRKGLLHGDCLTVTGKTIAENLLDVPDLSEGQDVIRPIEKPIKATGHLRMLYGNLASEGSVAKITGKEGLKFQGKAKVFEGEYAANDGIRDGEVEKGDVVVIRYEGPKGGPGMPEMLKPTAAIIGAGLGNDVALITDGRFSGGTHGFVVGHITPEAQEGGTIALVKDGDIITIDAETNSISLEVTEEELKQRKQRWSAPKLKVSRGVLYKYARTVSSASQGCVTDEF</sequence>
<evidence type="ECO:0000313" key="18">
    <source>
        <dbReference type="EMBL" id="RMA57239.1"/>
    </source>
</evidence>
<dbReference type="InterPro" id="IPR000581">
    <property type="entry name" value="ILV_EDD_N"/>
</dbReference>
<dbReference type="EMBL" id="REFC01000015">
    <property type="protein sequence ID" value="RMA57239.1"/>
    <property type="molecule type" value="Genomic_DNA"/>
</dbReference>
<dbReference type="InterPro" id="IPR042096">
    <property type="entry name" value="Dihydro-acid_dehy_C"/>
</dbReference>
<feature type="binding site" description="via carbamate group" evidence="15">
    <location>
        <position position="126"/>
    </location>
    <ligand>
        <name>Mg(2+)</name>
        <dbReference type="ChEBI" id="CHEBI:18420"/>
    </ligand>
</feature>
<evidence type="ECO:0000256" key="2">
    <source>
        <dbReference type="ARBA" id="ARBA00006486"/>
    </source>
</evidence>
<keyword evidence="4 15" id="KW-0001">2Fe-2S</keyword>
<protein>
    <recommendedName>
        <fullName evidence="14 15">Dihydroxy-acid dehydratase</fullName>
        <shortName evidence="15">DAD</shortName>
        <ecNumber evidence="14 15">4.2.1.9</ecNumber>
    </recommendedName>
</protein>
<evidence type="ECO:0000256" key="1">
    <source>
        <dbReference type="ARBA" id="ARBA00001946"/>
    </source>
</evidence>
<dbReference type="OrthoDB" id="9807077at2"/>
<comment type="caution">
    <text evidence="15">Lacks conserved residue(s) required for the propagation of feature annotation.</text>
</comment>
<dbReference type="UniPathway" id="UPA00047">
    <property type="reaction ID" value="UER00057"/>
</dbReference>
<feature type="domain" description="Dihydroxy-acid/6-phosphogluconate dehydratase C-terminal" evidence="17">
    <location>
        <begin position="365"/>
        <end position="554"/>
    </location>
</feature>
<comment type="cofactor">
    <cofactor evidence="1 15">
        <name>Mg(2+)</name>
        <dbReference type="ChEBI" id="CHEBI:18420"/>
    </cofactor>
</comment>
<dbReference type="Pfam" id="PF00920">
    <property type="entry name" value="ILVD_EDD_N"/>
    <property type="match status" value="1"/>
</dbReference>
<evidence type="ECO:0000259" key="17">
    <source>
        <dbReference type="Pfam" id="PF24877"/>
    </source>
</evidence>
<comment type="subunit">
    <text evidence="15">Homodimer.</text>
</comment>
<organism evidence="18 19">
    <name type="scientific">Ulvibacter antarcticus</name>
    <dbReference type="NCBI Taxonomy" id="442714"/>
    <lineage>
        <taxon>Bacteria</taxon>
        <taxon>Pseudomonadati</taxon>
        <taxon>Bacteroidota</taxon>
        <taxon>Flavobacteriia</taxon>
        <taxon>Flavobacteriales</taxon>
        <taxon>Flavobacteriaceae</taxon>
        <taxon>Ulvibacter</taxon>
    </lineage>
</organism>
<dbReference type="PANTHER" id="PTHR21000">
    <property type="entry name" value="DIHYDROXY-ACID DEHYDRATASE DAD"/>
    <property type="match status" value="1"/>
</dbReference>
<keyword evidence="9 15" id="KW-0456">Lyase</keyword>
<keyword evidence="3 15" id="KW-0028">Amino-acid biosynthesis</keyword>
<comment type="pathway">
    <text evidence="13 15">Amino-acid biosynthesis; L-isoleucine biosynthesis; L-isoleucine from 2-oxobutanoate: step 3/4.</text>
</comment>
<proteinExistence type="inferred from homology"/>
<dbReference type="PROSITE" id="PS00886">
    <property type="entry name" value="ILVD_EDD_1"/>
    <property type="match status" value="1"/>
</dbReference>
<dbReference type="GO" id="GO:0000287">
    <property type="term" value="F:magnesium ion binding"/>
    <property type="evidence" value="ECO:0007669"/>
    <property type="project" value="UniProtKB-UniRule"/>
</dbReference>
<evidence type="ECO:0000259" key="16">
    <source>
        <dbReference type="Pfam" id="PF00920"/>
    </source>
</evidence>
<comment type="catalytic activity">
    <reaction evidence="15">
        <text>(2R,3R)-2,3-dihydroxy-3-methylpentanoate = (S)-3-methyl-2-oxopentanoate + H2O</text>
        <dbReference type="Rhea" id="RHEA:27694"/>
        <dbReference type="ChEBI" id="CHEBI:15377"/>
        <dbReference type="ChEBI" id="CHEBI:35146"/>
        <dbReference type="ChEBI" id="CHEBI:49258"/>
        <dbReference type="EC" id="4.2.1.9"/>
    </reaction>
</comment>
<feature type="modified residue" description="N6-carboxylysine" evidence="15">
    <location>
        <position position="126"/>
    </location>
</feature>
<comment type="caution">
    <text evidence="18">The sequence shown here is derived from an EMBL/GenBank/DDBJ whole genome shotgun (WGS) entry which is preliminary data.</text>
</comment>
<keyword evidence="5 15" id="KW-0479">Metal-binding</keyword>
<dbReference type="UniPathway" id="UPA00049">
    <property type="reaction ID" value="UER00061"/>
</dbReference>
<evidence type="ECO:0000256" key="9">
    <source>
        <dbReference type="ARBA" id="ARBA00023239"/>
    </source>
</evidence>
<evidence type="ECO:0000256" key="14">
    <source>
        <dbReference type="ARBA" id="ARBA00029490"/>
    </source>
</evidence>
<keyword evidence="10 15" id="KW-0100">Branched-chain amino acid biosynthesis</keyword>
<dbReference type="GO" id="GO:0051537">
    <property type="term" value="F:2 iron, 2 sulfur cluster binding"/>
    <property type="evidence" value="ECO:0007669"/>
    <property type="project" value="UniProtKB-UniRule"/>
</dbReference>
<dbReference type="NCBIfam" id="TIGR00110">
    <property type="entry name" value="ilvD"/>
    <property type="match status" value="1"/>
</dbReference>
<comment type="catalytic activity">
    <reaction evidence="11">
        <text>(2R)-2,3-dihydroxy-3-methylbutanoate = 3-methyl-2-oxobutanoate + H2O</text>
        <dbReference type="Rhea" id="RHEA:24809"/>
        <dbReference type="ChEBI" id="CHEBI:11851"/>
        <dbReference type="ChEBI" id="CHEBI:15377"/>
        <dbReference type="ChEBI" id="CHEBI:49072"/>
        <dbReference type="EC" id="4.2.1.9"/>
    </reaction>
    <physiologicalReaction direction="left-to-right" evidence="11">
        <dbReference type="Rhea" id="RHEA:24810"/>
    </physiologicalReaction>
</comment>
<feature type="domain" description="Dihydroxy-acid/6-phosphogluconate dehydratase N-terminal" evidence="16">
    <location>
        <begin position="36"/>
        <end position="353"/>
    </location>
</feature>